<keyword evidence="2" id="KW-1133">Transmembrane helix</keyword>
<feature type="transmembrane region" description="Helical" evidence="2">
    <location>
        <begin position="215"/>
        <end position="238"/>
    </location>
</feature>
<name>A0AAE3NVA0_9RHOB</name>
<dbReference type="SUPFAM" id="SSF52833">
    <property type="entry name" value="Thioredoxin-like"/>
    <property type="match status" value="1"/>
</dbReference>
<keyword evidence="5" id="KW-1185">Reference proteome</keyword>
<dbReference type="InterPro" id="IPR003782">
    <property type="entry name" value="SCO1/SenC"/>
</dbReference>
<dbReference type="RefSeq" id="WP_275568882.1">
    <property type="nucleotide sequence ID" value="NZ_JARGYC010000060.1"/>
</dbReference>
<dbReference type="EMBL" id="JARGYC010000060">
    <property type="protein sequence ID" value="MDF0602756.1"/>
    <property type="molecule type" value="Genomic_DNA"/>
</dbReference>
<dbReference type="InterPro" id="IPR036249">
    <property type="entry name" value="Thioredoxin-like_sf"/>
</dbReference>
<organism evidence="4 5">
    <name type="scientific">Psychromarinibacter sediminicola</name>
    <dbReference type="NCBI Taxonomy" id="3033385"/>
    <lineage>
        <taxon>Bacteria</taxon>
        <taxon>Pseudomonadati</taxon>
        <taxon>Pseudomonadota</taxon>
        <taxon>Alphaproteobacteria</taxon>
        <taxon>Rhodobacterales</taxon>
        <taxon>Paracoccaceae</taxon>
        <taxon>Psychromarinibacter</taxon>
    </lineage>
</organism>
<dbReference type="Pfam" id="PF02630">
    <property type="entry name" value="SCO1-SenC"/>
    <property type="match status" value="1"/>
</dbReference>
<keyword evidence="3" id="KW-0732">Signal</keyword>
<gene>
    <name evidence="4" type="ORF">P1J78_18605</name>
</gene>
<dbReference type="Proteomes" id="UP001220964">
    <property type="component" value="Unassembled WGS sequence"/>
</dbReference>
<dbReference type="AlphaFoldDB" id="A0AAE3NVA0"/>
<protein>
    <submittedName>
        <fullName evidence="4">SCO family protein</fullName>
    </submittedName>
</protein>
<accession>A0AAE3NVA0</accession>
<comment type="caution">
    <text evidence="4">The sequence shown here is derived from an EMBL/GenBank/DDBJ whole genome shotgun (WGS) entry which is preliminary data.</text>
</comment>
<proteinExistence type="inferred from homology"/>
<keyword evidence="2" id="KW-0472">Membrane</keyword>
<feature type="chain" id="PRO_5041911966" evidence="3">
    <location>
        <begin position="18"/>
        <end position="243"/>
    </location>
</feature>
<dbReference type="Gene3D" id="3.40.30.10">
    <property type="entry name" value="Glutaredoxin"/>
    <property type="match status" value="1"/>
</dbReference>
<reference evidence="4" key="1">
    <citation type="submission" date="2023-03" db="EMBL/GenBank/DDBJ databases">
        <title>Multiphase analysis and comparison of six strains from genera Psychromarinibacter, Lutimaribacter, and Maritimibacter, including a novel species: Psychromarinibacter sediminicola sp. nov.</title>
        <authorList>
            <person name="Wang Y.-H."/>
            <person name="Ye M.-Q."/>
            <person name="Du Z.-J."/>
        </authorList>
    </citation>
    <scope>NUCLEOTIDE SEQUENCE</scope>
    <source>
        <strain evidence="4">C21-152</strain>
    </source>
</reference>
<keyword evidence="2" id="KW-0812">Transmembrane</keyword>
<evidence type="ECO:0000313" key="5">
    <source>
        <dbReference type="Proteomes" id="UP001220964"/>
    </source>
</evidence>
<evidence type="ECO:0000256" key="1">
    <source>
        <dbReference type="ARBA" id="ARBA00010996"/>
    </source>
</evidence>
<comment type="similarity">
    <text evidence="1">Belongs to the SCO1/2 family.</text>
</comment>
<evidence type="ECO:0000313" key="4">
    <source>
        <dbReference type="EMBL" id="MDF0602756.1"/>
    </source>
</evidence>
<evidence type="ECO:0000256" key="3">
    <source>
        <dbReference type="SAM" id="SignalP"/>
    </source>
</evidence>
<sequence length="243" mass="25357">MIRLLLLLLLLPAAALARPAFTPEIGTQLDASATFTDADGHTAPLSDILKGKPALLILGYHTCPNLCGVVQTRLADALAGTDLPPDAYRALFVSVAANETPDDAAANREKLATAVPDAPLAPWRFLTGPGGAMARTLGLETEPRPRTDEYVHPIAVFALTPDARLARVLPAATFGARDTELALVEASEGKLGTLADKLYLLCAGFDATKGQYTPAIMAAVRGGGVVALLTLGAAVLLLSRRRS</sequence>
<feature type="signal peptide" evidence="3">
    <location>
        <begin position="1"/>
        <end position="17"/>
    </location>
</feature>
<evidence type="ECO:0000256" key="2">
    <source>
        <dbReference type="SAM" id="Phobius"/>
    </source>
</evidence>